<feature type="compositionally biased region" description="Acidic residues" evidence="8">
    <location>
        <begin position="164"/>
        <end position="174"/>
    </location>
</feature>
<evidence type="ECO:0000313" key="10">
    <source>
        <dbReference type="EMBL" id="OHT05197.1"/>
    </source>
</evidence>
<dbReference type="Pfam" id="PF03941">
    <property type="entry name" value="INCENP_ARK-bind"/>
    <property type="match status" value="1"/>
</dbReference>
<gene>
    <name evidence="10" type="ORF">TRFO_27131</name>
</gene>
<feature type="compositionally biased region" description="Polar residues" evidence="8">
    <location>
        <begin position="65"/>
        <end position="75"/>
    </location>
</feature>
<dbReference type="PANTHER" id="PTHR13142">
    <property type="entry name" value="INNER CENTROMERE PROTEIN"/>
    <property type="match status" value="1"/>
</dbReference>
<evidence type="ECO:0000256" key="3">
    <source>
        <dbReference type="ARBA" id="ARBA00010042"/>
    </source>
</evidence>
<feature type="region of interest" description="Disordered" evidence="8">
    <location>
        <begin position="119"/>
        <end position="140"/>
    </location>
</feature>
<feature type="compositionally biased region" description="Polar residues" evidence="8">
    <location>
        <begin position="131"/>
        <end position="140"/>
    </location>
</feature>
<evidence type="ECO:0000256" key="1">
    <source>
        <dbReference type="ARBA" id="ARBA00004123"/>
    </source>
</evidence>
<keyword evidence="4" id="KW-0963">Cytoplasm</keyword>
<dbReference type="PANTHER" id="PTHR13142:SF1">
    <property type="entry name" value="INNER CENTROMERE PROTEIN"/>
    <property type="match status" value="1"/>
</dbReference>
<evidence type="ECO:0000256" key="5">
    <source>
        <dbReference type="ARBA" id="ARBA00022829"/>
    </source>
</evidence>
<evidence type="ECO:0000256" key="6">
    <source>
        <dbReference type="ARBA" id="ARBA00023212"/>
    </source>
</evidence>
<reference evidence="10" key="1">
    <citation type="submission" date="2016-10" db="EMBL/GenBank/DDBJ databases">
        <authorList>
            <person name="Benchimol M."/>
            <person name="Almeida L.G."/>
            <person name="Vasconcelos A.T."/>
            <person name="Perreira-Neves A."/>
            <person name="Rosa I.A."/>
            <person name="Tasca T."/>
            <person name="Bogo M.R."/>
            <person name="de Souza W."/>
        </authorList>
    </citation>
    <scope>NUCLEOTIDE SEQUENCE [LARGE SCALE GENOMIC DNA]</scope>
    <source>
        <strain evidence="10">K</strain>
    </source>
</reference>
<dbReference type="Proteomes" id="UP000179807">
    <property type="component" value="Unassembled WGS sequence"/>
</dbReference>
<dbReference type="GO" id="GO:0005819">
    <property type="term" value="C:spindle"/>
    <property type="evidence" value="ECO:0007669"/>
    <property type="project" value="UniProtKB-SubCell"/>
</dbReference>
<dbReference type="GeneID" id="94840057"/>
<dbReference type="RefSeq" id="XP_068358333.1">
    <property type="nucleotide sequence ID" value="XM_068505353.1"/>
</dbReference>
<keyword evidence="11" id="KW-1185">Reference proteome</keyword>
<proteinExistence type="inferred from homology"/>
<feature type="region of interest" description="Disordered" evidence="8">
    <location>
        <begin position="159"/>
        <end position="178"/>
    </location>
</feature>
<comment type="subcellular location">
    <subcellularLocation>
        <location evidence="2">Cytoplasm</location>
        <location evidence="2">Cytoskeleton</location>
        <location evidence="2">Spindle</location>
    </subcellularLocation>
    <subcellularLocation>
        <location evidence="1">Nucleus</location>
    </subcellularLocation>
</comment>
<sequence>MTTIKETCSRLNQLLSKETKSFELSQRMQYEWLQSIKVQLDIFTDSDLNSSSSIQRLSFDDPNPFMNQEDSNEPNNPRRMFDENQPPTDDENQYLDQPKKIVVNNIVNSSNEYIMNSGNDSFNEDESESSTLNIPMSGNRSATSPCFTNTIRFVDDNSLLDSSDSSDESTDLEIDGGVPVPYTVSGSMSELTQTASSFREKWMEMIHQKKAATNLPKKPFKFAFEEEEIAPPEGYKISDDSDDEPEDDEEIYERNPVEIHGKMIPTWARGDQLLKQLKRQQRIDPDSIFSGFTADCYLPDVFNAHKERWDQRHDSGWWDADRVTEEEVAQFKRALGLQ</sequence>
<dbReference type="GO" id="GO:0007059">
    <property type="term" value="P:chromosome segregation"/>
    <property type="evidence" value="ECO:0007669"/>
    <property type="project" value="UniProtKB-KW"/>
</dbReference>
<keyword evidence="6" id="KW-0206">Cytoskeleton</keyword>
<dbReference type="GO" id="GO:0005634">
    <property type="term" value="C:nucleus"/>
    <property type="evidence" value="ECO:0007669"/>
    <property type="project" value="UniProtKB-SubCell"/>
</dbReference>
<evidence type="ECO:0000256" key="7">
    <source>
        <dbReference type="ARBA" id="ARBA00023242"/>
    </source>
</evidence>
<evidence type="ECO:0000256" key="8">
    <source>
        <dbReference type="SAM" id="MobiDB-lite"/>
    </source>
</evidence>
<feature type="region of interest" description="Disordered" evidence="8">
    <location>
        <begin position="54"/>
        <end position="94"/>
    </location>
</feature>
<keyword evidence="7" id="KW-0539">Nucleus</keyword>
<dbReference type="VEuPathDB" id="TrichDB:TRFO_27131"/>
<evidence type="ECO:0000256" key="2">
    <source>
        <dbReference type="ARBA" id="ARBA00004186"/>
    </source>
</evidence>
<organism evidence="10 11">
    <name type="scientific">Tritrichomonas foetus</name>
    <dbReference type="NCBI Taxonomy" id="1144522"/>
    <lineage>
        <taxon>Eukaryota</taxon>
        <taxon>Metamonada</taxon>
        <taxon>Parabasalia</taxon>
        <taxon>Tritrichomonadida</taxon>
        <taxon>Tritrichomonadidae</taxon>
        <taxon>Tritrichomonas</taxon>
    </lineage>
</organism>
<dbReference type="EMBL" id="MLAK01000766">
    <property type="protein sequence ID" value="OHT05197.1"/>
    <property type="molecule type" value="Genomic_DNA"/>
</dbReference>
<protein>
    <recommendedName>
        <fullName evidence="9">Inner centromere protein ARK-binding domain-containing protein</fullName>
    </recommendedName>
</protein>
<comment type="similarity">
    <text evidence="3">Belongs to the INCENP family.</text>
</comment>
<accession>A0A1J4K6V7</accession>
<dbReference type="InterPro" id="IPR005635">
    <property type="entry name" value="Inner_centromere_prot_ARK-bd"/>
</dbReference>
<dbReference type="AlphaFoldDB" id="A0A1J4K6V7"/>
<evidence type="ECO:0000259" key="9">
    <source>
        <dbReference type="Pfam" id="PF03941"/>
    </source>
</evidence>
<evidence type="ECO:0000313" key="11">
    <source>
        <dbReference type="Proteomes" id="UP000179807"/>
    </source>
</evidence>
<keyword evidence="5" id="KW-0159">Chromosome partition</keyword>
<dbReference type="OrthoDB" id="6123at2759"/>
<feature type="domain" description="Inner centromere protein ARK-binding" evidence="9">
    <location>
        <begin position="240"/>
        <end position="302"/>
    </location>
</feature>
<comment type="caution">
    <text evidence="10">The sequence shown here is derived from an EMBL/GenBank/DDBJ whole genome shotgun (WGS) entry which is preliminary data.</text>
</comment>
<evidence type="ECO:0000256" key="4">
    <source>
        <dbReference type="ARBA" id="ARBA00022490"/>
    </source>
</evidence>
<name>A0A1J4K6V7_9EUKA</name>